<dbReference type="Proteomes" id="UP001597452">
    <property type="component" value="Unassembled WGS sequence"/>
</dbReference>
<dbReference type="PANTHER" id="PTHR10000">
    <property type="entry name" value="PHOSPHOSERINE PHOSPHATASE"/>
    <property type="match status" value="1"/>
</dbReference>
<dbReference type="InterPro" id="IPR000150">
    <property type="entry name" value="Cof"/>
</dbReference>
<proteinExistence type="predicted"/>
<dbReference type="Gene3D" id="3.30.1240.10">
    <property type="match status" value="1"/>
</dbReference>
<dbReference type="SFLD" id="SFLDS00003">
    <property type="entry name" value="Haloacid_Dehalogenase"/>
    <property type="match status" value="1"/>
</dbReference>
<dbReference type="NCBIfam" id="TIGR00099">
    <property type="entry name" value="Cof-subfamily"/>
    <property type="match status" value="1"/>
</dbReference>
<gene>
    <name evidence="1" type="ORF">ACFSW4_04300</name>
</gene>
<dbReference type="RefSeq" id="WP_377327664.1">
    <property type="nucleotide sequence ID" value="NZ_JBHUMZ010000013.1"/>
</dbReference>
<evidence type="ECO:0000313" key="2">
    <source>
        <dbReference type="Proteomes" id="UP001597452"/>
    </source>
</evidence>
<dbReference type="InterPro" id="IPR036412">
    <property type="entry name" value="HAD-like_sf"/>
</dbReference>
<accession>A0ABW5Q8P5</accession>
<protein>
    <submittedName>
        <fullName evidence="1">Cof-type HAD-IIB family hydrolase</fullName>
    </submittedName>
</protein>
<dbReference type="SFLD" id="SFLDG01140">
    <property type="entry name" value="C2.B:_Phosphomannomutase_and_P"/>
    <property type="match status" value="1"/>
</dbReference>
<dbReference type="EMBL" id="JBHUMZ010000013">
    <property type="protein sequence ID" value="MFD2638088.1"/>
    <property type="molecule type" value="Genomic_DNA"/>
</dbReference>
<dbReference type="PANTHER" id="PTHR10000:SF25">
    <property type="entry name" value="PHOSPHATASE YKRA-RELATED"/>
    <property type="match status" value="1"/>
</dbReference>
<dbReference type="SUPFAM" id="SSF56784">
    <property type="entry name" value="HAD-like"/>
    <property type="match status" value="1"/>
</dbReference>
<dbReference type="CDD" id="cd07517">
    <property type="entry name" value="HAD_HPP"/>
    <property type="match status" value="1"/>
</dbReference>
<sequence>MKKHIVFFDIDGTLLDQHKKLPDSTKEAIKRLQENGHEAAIATGRAPFMFKELREELGIDTYVSYNGQYVVLNGKVIYKSPLDKRALEALTEKALEHDHPIVYMDAEDMKANVPDHDYINESISTLKIDQYPAHDPDYIGRELYQSLLFCVKGEEQPYVDQFEEFDFIRWHRVSVDILPAGGSKAEGIDRVIDEIGIPSERQVAFGDALNDLEMLKKIYHSFAMGNGLVEAKKAAKYVTAGVDENGIYEGLKQLKLI</sequence>
<evidence type="ECO:0000313" key="1">
    <source>
        <dbReference type="EMBL" id="MFD2638088.1"/>
    </source>
</evidence>
<dbReference type="NCBIfam" id="TIGR01484">
    <property type="entry name" value="HAD-SF-IIB"/>
    <property type="match status" value="1"/>
</dbReference>
<name>A0ABW5Q8P5_9BACI</name>
<dbReference type="Pfam" id="PF08282">
    <property type="entry name" value="Hydrolase_3"/>
    <property type="match status" value="1"/>
</dbReference>
<dbReference type="InterPro" id="IPR023214">
    <property type="entry name" value="HAD_sf"/>
</dbReference>
<keyword evidence="2" id="KW-1185">Reference proteome</keyword>
<reference evidence="2" key="1">
    <citation type="journal article" date="2019" name="Int. J. Syst. Evol. Microbiol.">
        <title>The Global Catalogue of Microorganisms (GCM) 10K type strain sequencing project: providing services to taxonomists for standard genome sequencing and annotation.</title>
        <authorList>
            <consortium name="The Broad Institute Genomics Platform"/>
            <consortium name="The Broad Institute Genome Sequencing Center for Infectious Disease"/>
            <person name="Wu L."/>
            <person name="Ma J."/>
        </authorList>
    </citation>
    <scope>NUCLEOTIDE SEQUENCE [LARGE SCALE GENOMIC DNA]</scope>
    <source>
        <strain evidence="2">TISTR 1571</strain>
    </source>
</reference>
<dbReference type="GO" id="GO:0016787">
    <property type="term" value="F:hydrolase activity"/>
    <property type="evidence" value="ECO:0007669"/>
    <property type="project" value="UniProtKB-KW"/>
</dbReference>
<keyword evidence="1" id="KW-0378">Hydrolase</keyword>
<dbReference type="Gene3D" id="3.40.50.1000">
    <property type="entry name" value="HAD superfamily/HAD-like"/>
    <property type="match status" value="1"/>
</dbReference>
<comment type="caution">
    <text evidence="1">The sequence shown here is derived from an EMBL/GenBank/DDBJ whole genome shotgun (WGS) entry which is preliminary data.</text>
</comment>
<dbReference type="InterPro" id="IPR006379">
    <property type="entry name" value="HAD-SF_hydro_IIB"/>
</dbReference>
<organism evidence="1 2">
    <name type="scientific">Piscibacillus salipiscarius</name>
    <dbReference type="NCBI Taxonomy" id="299480"/>
    <lineage>
        <taxon>Bacteria</taxon>
        <taxon>Bacillati</taxon>
        <taxon>Bacillota</taxon>
        <taxon>Bacilli</taxon>
        <taxon>Bacillales</taxon>
        <taxon>Bacillaceae</taxon>
        <taxon>Piscibacillus</taxon>
    </lineage>
</organism>